<comment type="caution">
    <text evidence="2">The sequence shown here is derived from an EMBL/GenBank/DDBJ whole genome shotgun (WGS) entry which is preliminary data.</text>
</comment>
<sequence>MFGTPNCTIVPKEVASDAGIAGEGVLLSFIVTAGLALVMSATLVLQEFRQSTKPSTIRRKLINGYSDQQIIVGIGIQSVGLAKVDTLVPYHFFIIWMLSLLSMATHNATLLTLVRDFRRDWVLRWLRQFLMFVNLVLSCVYGVFVLQSKIKGLPNTLPIGCVWTLPDSNSSGVGSFLDYIGTIITIAGNCVVFGLATWYLHSREQRFYKIIQLVGMILMASIAIGATIRVLLLSQAFGNPDVALGDQGEKSWSFGQVLSILMLILPGISAVEILRGEIEVTPLPEDSFMQPLFEGQLLDNPKIINRY</sequence>
<keyword evidence="3" id="KW-1185">Reference proteome</keyword>
<dbReference type="PANTHER" id="PTHR37577">
    <property type="entry name" value="INTEGRAL MEMBRANE PROTEIN"/>
    <property type="match status" value="1"/>
</dbReference>
<name>A0AAN6RZ22_9PEZI</name>
<feature type="transmembrane region" description="Helical" evidence="1">
    <location>
        <begin position="125"/>
        <end position="146"/>
    </location>
</feature>
<keyword evidence="1" id="KW-1133">Transmembrane helix</keyword>
<dbReference type="AlphaFoldDB" id="A0AAN6RZ22"/>
<gene>
    <name evidence="2" type="ORF">QBC46DRAFT_462242</name>
</gene>
<proteinExistence type="predicted"/>
<feature type="transmembrane region" description="Helical" evidence="1">
    <location>
        <begin position="90"/>
        <end position="113"/>
    </location>
</feature>
<evidence type="ECO:0000313" key="3">
    <source>
        <dbReference type="Proteomes" id="UP001303473"/>
    </source>
</evidence>
<feature type="transmembrane region" description="Helical" evidence="1">
    <location>
        <begin position="252"/>
        <end position="274"/>
    </location>
</feature>
<dbReference type="Proteomes" id="UP001303473">
    <property type="component" value="Unassembled WGS sequence"/>
</dbReference>
<reference evidence="3" key="1">
    <citation type="journal article" date="2023" name="Mol. Phylogenet. Evol.">
        <title>Genome-scale phylogeny and comparative genomics of the fungal order Sordariales.</title>
        <authorList>
            <person name="Hensen N."/>
            <person name="Bonometti L."/>
            <person name="Westerberg I."/>
            <person name="Brannstrom I.O."/>
            <person name="Guillou S."/>
            <person name="Cros-Aarteil S."/>
            <person name="Calhoun S."/>
            <person name="Haridas S."/>
            <person name="Kuo A."/>
            <person name="Mondo S."/>
            <person name="Pangilinan J."/>
            <person name="Riley R."/>
            <person name="LaButti K."/>
            <person name="Andreopoulos B."/>
            <person name="Lipzen A."/>
            <person name="Chen C."/>
            <person name="Yan M."/>
            <person name="Daum C."/>
            <person name="Ng V."/>
            <person name="Clum A."/>
            <person name="Steindorff A."/>
            <person name="Ohm R.A."/>
            <person name="Martin F."/>
            <person name="Silar P."/>
            <person name="Natvig D.O."/>
            <person name="Lalanne C."/>
            <person name="Gautier V."/>
            <person name="Ament-Velasquez S.L."/>
            <person name="Kruys A."/>
            <person name="Hutchinson M.I."/>
            <person name="Powell A.J."/>
            <person name="Barry K."/>
            <person name="Miller A.N."/>
            <person name="Grigoriev I.V."/>
            <person name="Debuchy R."/>
            <person name="Gladieux P."/>
            <person name="Hiltunen Thoren M."/>
            <person name="Johannesson H."/>
        </authorList>
    </citation>
    <scope>NUCLEOTIDE SEQUENCE [LARGE SCALE GENOMIC DNA]</scope>
    <source>
        <strain evidence="3">CBS 340.73</strain>
    </source>
</reference>
<dbReference type="EMBL" id="MU853938">
    <property type="protein sequence ID" value="KAK3935147.1"/>
    <property type="molecule type" value="Genomic_DNA"/>
</dbReference>
<accession>A0AAN6RZ22</accession>
<dbReference type="InterPro" id="IPR053018">
    <property type="entry name" value="Elsinochrome_Biosynth-Asso"/>
</dbReference>
<dbReference type="PANTHER" id="PTHR37577:SF1">
    <property type="entry name" value="INTEGRAL MEMBRANE PROTEIN"/>
    <property type="match status" value="1"/>
</dbReference>
<organism evidence="2 3">
    <name type="scientific">Diplogelasinospora grovesii</name>
    <dbReference type="NCBI Taxonomy" id="303347"/>
    <lineage>
        <taxon>Eukaryota</taxon>
        <taxon>Fungi</taxon>
        <taxon>Dikarya</taxon>
        <taxon>Ascomycota</taxon>
        <taxon>Pezizomycotina</taxon>
        <taxon>Sordariomycetes</taxon>
        <taxon>Sordariomycetidae</taxon>
        <taxon>Sordariales</taxon>
        <taxon>Diplogelasinosporaceae</taxon>
        <taxon>Diplogelasinospora</taxon>
    </lineage>
</organism>
<keyword evidence="1" id="KW-0472">Membrane</keyword>
<feature type="transmembrane region" description="Helical" evidence="1">
    <location>
        <begin position="25"/>
        <end position="45"/>
    </location>
</feature>
<evidence type="ECO:0000313" key="2">
    <source>
        <dbReference type="EMBL" id="KAK3935147.1"/>
    </source>
</evidence>
<protein>
    <submittedName>
        <fullName evidence="2">Uncharacterized protein</fullName>
    </submittedName>
</protein>
<keyword evidence="1" id="KW-0812">Transmembrane</keyword>
<feature type="transmembrane region" description="Helical" evidence="1">
    <location>
        <begin position="179"/>
        <end position="201"/>
    </location>
</feature>
<evidence type="ECO:0000256" key="1">
    <source>
        <dbReference type="SAM" id="Phobius"/>
    </source>
</evidence>
<feature type="transmembrane region" description="Helical" evidence="1">
    <location>
        <begin position="213"/>
        <end position="232"/>
    </location>
</feature>